<dbReference type="CDD" id="cd02440">
    <property type="entry name" value="AdoMet_MTases"/>
    <property type="match status" value="1"/>
</dbReference>
<reference evidence="2 3" key="1">
    <citation type="submission" date="2016-11" db="EMBL/GenBank/DDBJ databases">
        <authorList>
            <person name="Jaros S."/>
            <person name="Januszkiewicz K."/>
            <person name="Wedrychowicz H."/>
        </authorList>
    </citation>
    <scope>NUCLEOTIDE SEQUENCE [LARGE SCALE GENOMIC DNA]</scope>
    <source>
        <strain evidence="2 3">DSM 44523</strain>
    </source>
</reference>
<dbReference type="Proteomes" id="UP000184501">
    <property type="component" value="Unassembled WGS sequence"/>
</dbReference>
<dbReference type="InterPro" id="IPR041698">
    <property type="entry name" value="Methyltransf_25"/>
</dbReference>
<feature type="domain" description="Methyltransferase" evidence="1">
    <location>
        <begin position="51"/>
        <end position="144"/>
    </location>
</feature>
<organism evidence="2 3">
    <name type="scientific">Streptoalloteichus hindustanus</name>
    <dbReference type="NCBI Taxonomy" id="2017"/>
    <lineage>
        <taxon>Bacteria</taxon>
        <taxon>Bacillati</taxon>
        <taxon>Actinomycetota</taxon>
        <taxon>Actinomycetes</taxon>
        <taxon>Pseudonocardiales</taxon>
        <taxon>Pseudonocardiaceae</taxon>
        <taxon>Streptoalloteichus</taxon>
    </lineage>
</organism>
<keyword evidence="2" id="KW-0808">Transferase</keyword>
<gene>
    <name evidence="2" type="ORF">SAMN05444320_106546</name>
</gene>
<dbReference type="RefSeq" id="WP_073485930.1">
    <property type="nucleotide sequence ID" value="NZ_FQVN01000006.1"/>
</dbReference>
<proteinExistence type="predicted"/>
<dbReference type="AlphaFoldDB" id="A0A1M5HG56"/>
<keyword evidence="2" id="KW-0489">Methyltransferase</keyword>
<dbReference type="GO" id="GO:0032259">
    <property type="term" value="P:methylation"/>
    <property type="evidence" value="ECO:0007669"/>
    <property type="project" value="UniProtKB-KW"/>
</dbReference>
<evidence type="ECO:0000313" key="3">
    <source>
        <dbReference type="Proteomes" id="UP000184501"/>
    </source>
</evidence>
<name>A0A1M5HG56_STRHI</name>
<dbReference type="EMBL" id="FQVN01000006">
    <property type="protein sequence ID" value="SHG14907.1"/>
    <property type="molecule type" value="Genomic_DNA"/>
</dbReference>
<sequence length="236" mass="25420">MTSGLAEAWERYWRELPTTPGAAPWDGDATAHVAEHVPLFQPYFEPDLPLLDVGCGNGRQTLFLGTCFPRVIGLDVSATAVERAMAGYVPDNVEFRQLDLLDNAAVAELADELGDVNIYMRTVLHQLPPEMKPAAAANLARLVGARGHVFALELSPEAGELLGAMADDEAAIPKVKRVMGYGIVAAQWSGQDERHLLEAAGLRLLESGRTRVQTTDHLGDGSPLVLPADYVVANRA</sequence>
<dbReference type="SUPFAM" id="SSF53335">
    <property type="entry name" value="S-adenosyl-L-methionine-dependent methyltransferases"/>
    <property type="match status" value="1"/>
</dbReference>
<dbReference type="OrthoDB" id="495703at2"/>
<dbReference type="InterPro" id="IPR029063">
    <property type="entry name" value="SAM-dependent_MTases_sf"/>
</dbReference>
<evidence type="ECO:0000259" key="1">
    <source>
        <dbReference type="Pfam" id="PF13649"/>
    </source>
</evidence>
<accession>A0A1M5HG56</accession>
<dbReference type="Gene3D" id="3.40.50.150">
    <property type="entry name" value="Vaccinia Virus protein VP39"/>
    <property type="match status" value="1"/>
</dbReference>
<evidence type="ECO:0000313" key="2">
    <source>
        <dbReference type="EMBL" id="SHG14907.1"/>
    </source>
</evidence>
<protein>
    <submittedName>
        <fullName evidence="2">Methyltransferase domain-containing protein</fullName>
    </submittedName>
</protein>
<dbReference type="STRING" id="2017.SAMN05444320_106546"/>
<keyword evidence="3" id="KW-1185">Reference proteome</keyword>
<dbReference type="Pfam" id="PF13649">
    <property type="entry name" value="Methyltransf_25"/>
    <property type="match status" value="1"/>
</dbReference>
<dbReference type="GO" id="GO:0008168">
    <property type="term" value="F:methyltransferase activity"/>
    <property type="evidence" value="ECO:0007669"/>
    <property type="project" value="UniProtKB-KW"/>
</dbReference>